<reference evidence="6 7" key="1">
    <citation type="journal article" date="2018" name="Evol. Lett.">
        <title>Horizontal gene cluster transfer increased hallucinogenic mushroom diversity.</title>
        <authorList>
            <person name="Reynolds H.T."/>
            <person name="Vijayakumar V."/>
            <person name="Gluck-Thaler E."/>
            <person name="Korotkin H.B."/>
            <person name="Matheny P.B."/>
            <person name="Slot J.C."/>
        </authorList>
    </citation>
    <scope>NUCLEOTIDE SEQUENCE [LARGE SCALE GENOMIC DNA]</scope>
    <source>
        <strain evidence="6 7">2629</strain>
    </source>
</reference>
<comment type="subcellular location">
    <subcellularLocation>
        <location evidence="5">Endoplasmic reticulum membrane</location>
        <topology evidence="5">Multi-pass membrane protein</topology>
    </subcellularLocation>
    <subcellularLocation>
        <location evidence="1">Membrane</location>
        <topology evidence="1">Multi-pass membrane protein</topology>
    </subcellularLocation>
</comment>
<comment type="similarity">
    <text evidence="5">Belongs to the class VI-like SAM-binding methyltransferase superfamily. Isoprenylcysteine carboxyl methyltransferase family.</text>
</comment>
<organism evidence="6 7">
    <name type="scientific">Panaeolus cyanescens</name>
    <dbReference type="NCBI Taxonomy" id="181874"/>
    <lineage>
        <taxon>Eukaryota</taxon>
        <taxon>Fungi</taxon>
        <taxon>Dikarya</taxon>
        <taxon>Basidiomycota</taxon>
        <taxon>Agaricomycotina</taxon>
        <taxon>Agaricomycetes</taxon>
        <taxon>Agaricomycetidae</taxon>
        <taxon>Agaricales</taxon>
        <taxon>Agaricineae</taxon>
        <taxon>Galeropsidaceae</taxon>
        <taxon>Panaeolus</taxon>
    </lineage>
</organism>
<comment type="caution">
    <text evidence="6">The sequence shown here is derived from an EMBL/GenBank/DDBJ whole genome shotgun (WGS) entry which is preliminary data.</text>
</comment>
<dbReference type="InterPro" id="IPR007269">
    <property type="entry name" value="ICMT_MeTrfase"/>
</dbReference>
<dbReference type="OrthoDB" id="422086at2759"/>
<dbReference type="PANTHER" id="PTHR12714:SF9">
    <property type="entry name" value="PROTEIN-S-ISOPRENYLCYSTEINE O-METHYLTRANSFERASE"/>
    <property type="match status" value="1"/>
</dbReference>
<keyword evidence="7" id="KW-1185">Reference proteome</keyword>
<evidence type="ECO:0000256" key="4">
    <source>
        <dbReference type="ARBA" id="ARBA00023136"/>
    </source>
</evidence>
<dbReference type="GO" id="GO:0004671">
    <property type="term" value="F:protein C-terminal S-isoprenylcysteine carboxyl O-methyltransferase activity"/>
    <property type="evidence" value="ECO:0007669"/>
    <property type="project" value="UniProtKB-EC"/>
</dbReference>
<dbReference type="Proteomes" id="UP000284842">
    <property type="component" value="Unassembled WGS sequence"/>
</dbReference>
<proteinExistence type="inferred from homology"/>
<dbReference type="Pfam" id="PF04140">
    <property type="entry name" value="ICMT"/>
    <property type="match status" value="1"/>
</dbReference>
<feature type="transmembrane region" description="Helical" evidence="5">
    <location>
        <begin position="92"/>
        <end position="111"/>
    </location>
</feature>
<protein>
    <recommendedName>
        <fullName evidence="5">Protein-S-isoprenylcysteine O-methyltransferase</fullName>
        <ecNumber evidence="5">2.1.1.100</ecNumber>
    </recommendedName>
</protein>
<keyword evidence="5" id="KW-0489">Methyltransferase</keyword>
<evidence type="ECO:0000313" key="6">
    <source>
        <dbReference type="EMBL" id="PPQ66603.1"/>
    </source>
</evidence>
<dbReference type="InParanoid" id="A0A409VK30"/>
<dbReference type="STRING" id="181874.A0A409VK30"/>
<dbReference type="GO" id="GO:0032259">
    <property type="term" value="P:methylation"/>
    <property type="evidence" value="ECO:0007669"/>
    <property type="project" value="UniProtKB-KW"/>
</dbReference>
<evidence type="ECO:0000256" key="2">
    <source>
        <dbReference type="ARBA" id="ARBA00022692"/>
    </source>
</evidence>
<accession>A0A409VK30</accession>
<keyword evidence="3 5" id="KW-1133">Transmembrane helix</keyword>
<dbReference type="AlphaFoldDB" id="A0A409VK30"/>
<dbReference type="Gene3D" id="1.20.120.1630">
    <property type="match status" value="1"/>
</dbReference>
<feature type="transmembrane region" description="Helical" evidence="5">
    <location>
        <begin position="184"/>
        <end position="203"/>
    </location>
</feature>
<dbReference type="EC" id="2.1.1.100" evidence="5"/>
<name>A0A409VK30_9AGAR</name>
<comment type="caution">
    <text evidence="5">Lacks conserved residue(s) required for the propagation of feature annotation.</text>
</comment>
<dbReference type="PANTHER" id="PTHR12714">
    <property type="entry name" value="PROTEIN-S ISOPRENYLCYSTEINE O-METHYLTRANSFERASE"/>
    <property type="match status" value="1"/>
</dbReference>
<evidence type="ECO:0000256" key="3">
    <source>
        <dbReference type="ARBA" id="ARBA00022989"/>
    </source>
</evidence>
<keyword evidence="5" id="KW-0808">Transferase</keyword>
<comment type="catalytic activity">
    <reaction evidence="5">
        <text>[protein]-C-terminal S-[(2E,6E)-farnesyl]-L-cysteine + S-adenosyl-L-methionine = [protein]-C-terminal S-[(2E,6E)-farnesyl]-L-cysteine methyl ester + S-adenosyl-L-homocysteine</text>
        <dbReference type="Rhea" id="RHEA:21672"/>
        <dbReference type="Rhea" id="RHEA-COMP:12125"/>
        <dbReference type="Rhea" id="RHEA-COMP:12126"/>
        <dbReference type="ChEBI" id="CHEBI:57856"/>
        <dbReference type="ChEBI" id="CHEBI:59789"/>
        <dbReference type="ChEBI" id="CHEBI:90510"/>
        <dbReference type="ChEBI" id="CHEBI:90511"/>
        <dbReference type="EC" id="2.1.1.100"/>
    </reaction>
</comment>
<evidence type="ECO:0000313" key="7">
    <source>
        <dbReference type="Proteomes" id="UP000284842"/>
    </source>
</evidence>
<dbReference type="GO" id="GO:0005789">
    <property type="term" value="C:endoplasmic reticulum membrane"/>
    <property type="evidence" value="ECO:0007669"/>
    <property type="project" value="UniProtKB-SubCell"/>
</dbReference>
<gene>
    <name evidence="6" type="ORF">CVT24_006914</name>
</gene>
<feature type="transmembrane region" description="Helical" evidence="5">
    <location>
        <begin position="50"/>
        <end position="71"/>
    </location>
</feature>
<evidence type="ECO:0000256" key="1">
    <source>
        <dbReference type="ARBA" id="ARBA00004141"/>
    </source>
</evidence>
<keyword evidence="4 5" id="KW-0472">Membrane</keyword>
<evidence type="ECO:0000256" key="5">
    <source>
        <dbReference type="RuleBase" id="RU362022"/>
    </source>
</evidence>
<sequence>MSLLRIPLDLAVIWVVHITLTPPWTTSKGKQAPKGEAGFEVSLMPIAVKLWAYIVGLCEISVILASSYPYAPFAKNILALLVHRPVDSARELQLYPLSIFAYAVTFLGGYVRSSCYHALGPLFTFEVGIQNNHKLITTGPYSFVRHPSYTSGSMALLGALLCHTTRGSWAIECSGIFTSWWNGYMITGCWAFALVVASLVIGPRLDKEDSMLREHFGAEWDQYARRVPRKLIPGIY</sequence>
<keyword evidence="5" id="KW-0256">Endoplasmic reticulum</keyword>
<keyword evidence="5" id="KW-0949">S-adenosyl-L-methionine</keyword>
<dbReference type="EMBL" id="NHTK01006039">
    <property type="protein sequence ID" value="PPQ66603.1"/>
    <property type="molecule type" value="Genomic_DNA"/>
</dbReference>
<keyword evidence="2 5" id="KW-0812">Transmembrane</keyword>